<dbReference type="Pfam" id="PF01554">
    <property type="entry name" value="MatE"/>
    <property type="match status" value="2"/>
</dbReference>
<sequence>MRYLFITFSIFSDILFYIAKGELKMFKQRQTDMLNGVIWKEILLFFVPIMFGSIFQQLYNTADAMVVGNYVGKEALAAVGGSTGVVIGLLVNLIVGLSSGATVVIAQAYGSNDYSSVKKAVQTAMSSSVFIGAIFTVIGIIFTPWAMNMLNVPADIMDYSVLYMRIYMLGMIPTMIYNTGAGILRAVGDSKRPLYFLVAACITNIVLDVLFVVFFHWNVAGVAIATVISQVVSGVMTLYILSAEDSAYYFDIRNLNCDMHILKQILVIGLPNGIQGALYSFANLFIQATVNGYGTNTVAAYTAFGKIDALFWNYSGALGTATLTFIGQNFGAGKIKRMKQGVWNAIGIYTVGSLLITTLLYFHGDYICSLFTQDAEVIDICVQMIRQLCVFWPVFVFLEIYVAATRACGDVIYPMIITMMGIGVLRILYILFVPSSTVFESLRIFPITWVITSSIFVVYYFQGSWLKRSIQRRNITVID</sequence>
<dbReference type="CDD" id="cd13138">
    <property type="entry name" value="MATE_yoeA_like"/>
    <property type="match status" value="1"/>
</dbReference>
<dbReference type="InterPro" id="IPR002528">
    <property type="entry name" value="MATE_fam"/>
</dbReference>
<protein>
    <submittedName>
        <fullName evidence="8">MATE family efflux transporter</fullName>
    </submittedName>
</protein>
<feature type="transmembrane region" description="Helical" evidence="7">
    <location>
        <begin position="221"/>
        <end position="241"/>
    </location>
</feature>
<dbReference type="PIRSF" id="PIRSF006603">
    <property type="entry name" value="DinF"/>
    <property type="match status" value="1"/>
</dbReference>
<comment type="subcellular location">
    <subcellularLocation>
        <location evidence="1">Cell membrane</location>
        <topology evidence="1">Multi-pass membrane protein</topology>
    </subcellularLocation>
</comment>
<name>A0A412PEX6_9FIRM</name>
<dbReference type="GO" id="GO:0042910">
    <property type="term" value="F:xenobiotic transmembrane transporter activity"/>
    <property type="evidence" value="ECO:0007669"/>
    <property type="project" value="InterPro"/>
</dbReference>
<evidence type="ECO:0000256" key="1">
    <source>
        <dbReference type="ARBA" id="ARBA00004651"/>
    </source>
</evidence>
<dbReference type="EMBL" id="QRWX01000002">
    <property type="protein sequence ID" value="RGT56010.1"/>
    <property type="molecule type" value="Genomic_DNA"/>
</dbReference>
<evidence type="ECO:0000256" key="6">
    <source>
        <dbReference type="ARBA" id="ARBA00023136"/>
    </source>
</evidence>
<keyword evidence="2" id="KW-0813">Transport</keyword>
<comment type="caution">
    <text evidence="8">The sequence shown here is derived from an EMBL/GenBank/DDBJ whole genome shotgun (WGS) entry which is preliminary data.</text>
</comment>
<organism evidence="8 9">
    <name type="scientific">Solobacterium moorei</name>
    <dbReference type="NCBI Taxonomy" id="102148"/>
    <lineage>
        <taxon>Bacteria</taxon>
        <taxon>Bacillati</taxon>
        <taxon>Bacillota</taxon>
        <taxon>Erysipelotrichia</taxon>
        <taxon>Erysipelotrichales</taxon>
        <taxon>Erysipelotrichaceae</taxon>
        <taxon>Solobacterium</taxon>
    </lineage>
</organism>
<feature type="transmembrane region" description="Helical" evidence="7">
    <location>
        <begin position="261"/>
        <end position="282"/>
    </location>
</feature>
<feature type="transmembrane region" description="Helical" evidence="7">
    <location>
        <begin position="37"/>
        <end position="55"/>
    </location>
</feature>
<feature type="transmembrane region" description="Helical" evidence="7">
    <location>
        <begin position="194"/>
        <end position="215"/>
    </location>
</feature>
<feature type="transmembrane region" description="Helical" evidence="7">
    <location>
        <begin position="411"/>
        <end position="432"/>
    </location>
</feature>
<dbReference type="GO" id="GO:0005886">
    <property type="term" value="C:plasma membrane"/>
    <property type="evidence" value="ECO:0007669"/>
    <property type="project" value="UniProtKB-SubCell"/>
</dbReference>
<evidence type="ECO:0000256" key="4">
    <source>
        <dbReference type="ARBA" id="ARBA00022692"/>
    </source>
</evidence>
<keyword evidence="3" id="KW-1003">Cell membrane</keyword>
<keyword evidence="4 7" id="KW-0812">Transmembrane</keyword>
<dbReference type="GO" id="GO:0015297">
    <property type="term" value="F:antiporter activity"/>
    <property type="evidence" value="ECO:0007669"/>
    <property type="project" value="InterPro"/>
</dbReference>
<dbReference type="NCBIfam" id="TIGR00797">
    <property type="entry name" value="matE"/>
    <property type="match status" value="1"/>
</dbReference>
<proteinExistence type="predicted"/>
<gene>
    <name evidence="8" type="ORF">DWX20_04165</name>
</gene>
<feature type="transmembrane region" description="Helical" evidence="7">
    <location>
        <begin position="444"/>
        <end position="462"/>
    </location>
</feature>
<dbReference type="PANTHER" id="PTHR43549:SF3">
    <property type="entry name" value="MULTIDRUG RESISTANCE PROTEIN YPNP-RELATED"/>
    <property type="match status" value="1"/>
</dbReference>
<evidence type="ECO:0000256" key="7">
    <source>
        <dbReference type="SAM" id="Phobius"/>
    </source>
</evidence>
<feature type="transmembrane region" description="Helical" evidence="7">
    <location>
        <begin position="166"/>
        <end position="187"/>
    </location>
</feature>
<dbReference type="Proteomes" id="UP000284731">
    <property type="component" value="Unassembled WGS sequence"/>
</dbReference>
<feature type="transmembrane region" description="Helical" evidence="7">
    <location>
        <begin position="127"/>
        <end position="146"/>
    </location>
</feature>
<dbReference type="PANTHER" id="PTHR43549">
    <property type="entry name" value="MULTIDRUG RESISTANCE PROTEIN YPNP-RELATED"/>
    <property type="match status" value="1"/>
</dbReference>
<evidence type="ECO:0000313" key="9">
    <source>
        <dbReference type="Proteomes" id="UP000284731"/>
    </source>
</evidence>
<evidence type="ECO:0000256" key="2">
    <source>
        <dbReference type="ARBA" id="ARBA00022448"/>
    </source>
</evidence>
<dbReference type="AlphaFoldDB" id="A0A412PEX6"/>
<feature type="transmembrane region" description="Helical" evidence="7">
    <location>
        <begin position="75"/>
        <end position="106"/>
    </location>
</feature>
<reference evidence="8 9" key="1">
    <citation type="submission" date="2018-08" db="EMBL/GenBank/DDBJ databases">
        <title>A genome reference for cultivated species of the human gut microbiota.</title>
        <authorList>
            <person name="Zou Y."/>
            <person name="Xue W."/>
            <person name="Luo G."/>
        </authorList>
    </citation>
    <scope>NUCLEOTIDE SEQUENCE [LARGE SCALE GENOMIC DNA]</scope>
    <source>
        <strain evidence="8 9">AF18-46</strain>
    </source>
</reference>
<keyword evidence="5 7" id="KW-1133">Transmembrane helix</keyword>
<evidence type="ECO:0000313" key="8">
    <source>
        <dbReference type="EMBL" id="RGT56010.1"/>
    </source>
</evidence>
<evidence type="ECO:0000256" key="3">
    <source>
        <dbReference type="ARBA" id="ARBA00022475"/>
    </source>
</evidence>
<accession>A0A412PEX6</accession>
<keyword evidence="6 7" id="KW-0472">Membrane</keyword>
<dbReference type="InterPro" id="IPR052031">
    <property type="entry name" value="Membrane_Transporter-Flippase"/>
</dbReference>
<feature type="transmembrane region" description="Helical" evidence="7">
    <location>
        <begin position="342"/>
        <end position="364"/>
    </location>
</feature>
<feature type="transmembrane region" description="Helical" evidence="7">
    <location>
        <begin position="384"/>
        <end position="404"/>
    </location>
</feature>
<evidence type="ECO:0000256" key="5">
    <source>
        <dbReference type="ARBA" id="ARBA00022989"/>
    </source>
</evidence>
<dbReference type="InterPro" id="IPR048279">
    <property type="entry name" value="MdtK-like"/>
</dbReference>
<feature type="transmembrane region" description="Helical" evidence="7">
    <location>
        <begin position="311"/>
        <end position="330"/>
    </location>
</feature>